<keyword evidence="1" id="KW-1133">Transmembrane helix</keyword>
<name>C1LHL7_SCHJA</name>
<keyword evidence="1" id="KW-0472">Membrane</keyword>
<organism evidence="2">
    <name type="scientific">Schistosoma japonicum</name>
    <name type="common">Blood fluke</name>
    <dbReference type="NCBI Taxonomy" id="6182"/>
    <lineage>
        <taxon>Eukaryota</taxon>
        <taxon>Metazoa</taxon>
        <taxon>Spiralia</taxon>
        <taxon>Lophotrochozoa</taxon>
        <taxon>Platyhelminthes</taxon>
        <taxon>Trematoda</taxon>
        <taxon>Digenea</taxon>
        <taxon>Strigeidida</taxon>
        <taxon>Schistosomatoidea</taxon>
        <taxon>Schistosomatidae</taxon>
        <taxon>Schistosoma</taxon>
    </lineage>
</organism>
<proteinExistence type="evidence at transcript level"/>
<feature type="transmembrane region" description="Helical" evidence="1">
    <location>
        <begin position="12"/>
        <end position="31"/>
    </location>
</feature>
<evidence type="ECO:0000313" key="2">
    <source>
        <dbReference type="EMBL" id="CAX74195.1"/>
    </source>
</evidence>
<reference evidence="2" key="2">
    <citation type="submission" date="2009-03" db="EMBL/GenBank/DDBJ databases">
        <authorList>
            <person name="Gang L."/>
        </authorList>
    </citation>
    <scope>NUCLEOTIDE SEQUENCE</scope>
    <source>
        <strain evidence="2">Anhui</strain>
    </source>
</reference>
<accession>C1LHL7</accession>
<keyword evidence="1" id="KW-0812">Transmembrane</keyword>
<dbReference type="EMBL" id="FN318466">
    <property type="protein sequence ID" value="CAX74195.1"/>
    <property type="molecule type" value="mRNA"/>
</dbReference>
<protein>
    <submittedName>
        <fullName evidence="2">TonB box, N-terminal,domain-containing protein</fullName>
    </submittedName>
</protein>
<dbReference type="AlphaFoldDB" id="C1LHL7"/>
<evidence type="ECO:0000256" key="1">
    <source>
        <dbReference type="SAM" id="Phobius"/>
    </source>
</evidence>
<reference evidence="2" key="1">
    <citation type="journal article" date="2009" name="Nature">
        <title>The Schistosoma japonicum genome reveals features of host-parasite interplay.</title>
        <authorList>
            <person name="Liu F."/>
            <person name="Zhou Y."/>
            <person name="Wang Z.Q."/>
            <person name="Lu G."/>
            <person name="Zheng H."/>
            <person name="Brindley P.J."/>
            <person name="McManus D.P."/>
            <person name="Blair D."/>
            <person name="Zhang Q.H."/>
            <person name="Zhong Y."/>
            <person name="Wang S."/>
            <person name="Han Z.G."/>
            <person name="Chen Z."/>
        </authorList>
    </citation>
    <scope>NUCLEOTIDE SEQUENCE</scope>
    <source>
        <strain evidence="2">Anhui</strain>
    </source>
</reference>
<sequence>MRAAVSIDSRQMSSLLYWFIPTVMYFSILFLDNSVALKTHYIECSSWVIRDAGNLSYFNETKKEELVFEDIGFTIRVQEESFKSLTAFSNGTFLVTNSENRFRSFRIVGGNVTSEYMYTDINTKSVDVDWYDMPFCSSNPEVLVDVIASIDDNGFVEFFISWSDTLTKPCVMRIEIIRGVFGKDGNIVKQSRVHSTVFKIDGVDKFMWIGFIPQKENENVYCPGSIQ</sequence>